<reference evidence="3 4" key="1">
    <citation type="submission" date="2017-11" db="EMBL/GenBank/DDBJ databases">
        <title>Genomic Encyclopedia of Archaeal and Bacterial Type Strains, Phase II (KMG-II): From Individual Species to Whole Genera.</title>
        <authorList>
            <person name="Goeker M."/>
        </authorList>
    </citation>
    <scope>NUCLEOTIDE SEQUENCE [LARGE SCALE GENOMIC DNA]</scope>
    <source>
        <strain evidence="3 4">DSM 27763</strain>
    </source>
</reference>
<accession>A0A2M9BHE9</accession>
<proteinExistence type="predicted"/>
<evidence type="ECO:0000256" key="1">
    <source>
        <dbReference type="SAM" id="MobiDB-lite"/>
    </source>
</evidence>
<organism evidence="3 4">
    <name type="scientific">Mumia flava</name>
    <dbReference type="NCBI Taxonomy" id="1348852"/>
    <lineage>
        <taxon>Bacteria</taxon>
        <taxon>Bacillati</taxon>
        <taxon>Actinomycetota</taxon>
        <taxon>Actinomycetes</taxon>
        <taxon>Propionibacteriales</taxon>
        <taxon>Nocardioidaceae</taxon>
        <taxon>Mumia</taxon>
    </lineage>
</organism>
<dbReference type="PANTHER" id="PTHR43384">
    <property type="entry name" value="SEPTUM SITE-DETERMINING PROTEIN MIND HOMOLOG, CHLOROPLASTIC-RELATED"/>
    <property type="match status" value="1"/>
</dbReference>
<evidence type="ECO:0000259" key="2">
    <source>
        <dbReference type="Pfam" id="PF26563"/>
    </source>
</evidence>
<keyword evidence="4" id="KW-1185">Reference proteome</keyword>
<name>A0A2M9BHE9_9ACTN</name>
<dbReference type="PANTHER" id="PTHR43384:SF11">
    <property type="entry name" value="SEPTUM SITE DETERMINING PROTEIN"/>
    <property type="match status" value="1"/>
</dbReference>
<dbReference type="InterPro" id="IPR059050">
    <property type="entry name" value="Rv3660c_N"/>
</dbReference>
<dbReference type="GO" id="GO:0009898">
    <property type="term" value="C:cytoplasmic side of plasma membrane"/>
    <property type="evidence" value="ECO:0007669"/>
    <property type="project" value="TreeGrafter"/>
</dbReference>
<dbReference type="Pfam" id="PF26563">
    <property type="entry name" value="Rv3660c_N"/>
    <property type="match status" value="1"/>
</dbReference>
<dbReference type="EMBL" id="PGEZ01000001">
    <property type="protein sequence ID" value="PJJ57371.1"/>
    <property type="molecule type" value="Genomic_DNA"/>
</dbReference>
<dbReference type="NCBIfam" id="TIGR03815">
    <property type="entry name" value="CpaE_hom_Actino"/>
    <property type="match status" value="1"/>
</dbReference>
<dbReference type="Proteomes" id="UP000230842">
    <property type="component" value="Unassembled WGS sequence"/>
</dbReference>
<sequence length="378" mass="39255">MPSGSEHSSRSARDAVASLRRVGASPEPPTGGRPLVVTADDDLLDDLVRLCAALDREPTVAHDVGAARRWWVRAPVVVAGTDLLEALADAALPRRPGVVAAGRLQAGERTWSTALALGAERVLRLPEDTDDLSDLLATGIEGTGEPGPVVAVLGASGGVGSSTMATALAAVAARDEPVALVDADPLGGGIDLLLGEEDRPGPRWPDLADTQGRLSATALRDVLPRASRLGVLSWDRGPLRQPAPGALDSVLDAARRSHGLVVVDLPRTGPGDEALEHATAVVVVVRADVRGVAAATRLLPGLLERACEPRLVVRRPAGTATDPRLVAETLGLAAVAVVRDDPGLRRAVDEGIGPLARSPRLRRAARDVLDSLDLRVSR</sequence>
<dbReference type="GO" id="GO:0051782">
    <property type="term" value="P:negative regulation of cell division"/>
    <property type="evidence" value="ECO:0007669"/>
    <property type="project" value="TreeGrafter"/>
</dbReference>
<evidence type="ECO:0000313" key="4">
    <source>
        <dbReference type="Proteomes" id="UP000230842"/>
    </source>
</evidence>
<dbReference type="GO" id="GO:0005829">
    <property type="term" value="C:cytosol"/>
    <property type="evidence" value="ECO:0007669"/>
    <property type="project" value="TreeGrafter"/>
</dbReference>
<feature type="region of interest" description="Disordered" evidence="1">
    <location>
        <begin position="1"/>
        <end position="35"/>
    </location>
</feature>
<protein>
    <submittedName>
        <fullName evidence="3">Secretion/DNA translocation related CpaE-like protein</fullName>
    </submittedName>
</protein>
<dbReference type="RefSeq" id="WP_100414649.1">
    <property type="nucleotide sequence ID" value="NZ_PGEZ01000001.1"/>
</dbReference>
<dbReference type="GO" id="GO:0016887">
    <property type="term" value="F:ATP hydrolysis activity"/>
    <property type="evidence" value="ECO:0007669"/>
    <property type="project" value="TreeGrafter"/>
</dbReference>
<dbReference type="OrthoDB" id="3252838at2"/>
<comment type="caution">
    <text evidence="3">The sequence shown here is derived from an EMBL/GenBank/DDBJ whole genome shotgun (WGS) entry which is preliminary data.</text>
</comment>
<dbReference type="AlphaFoldDB" id="A0A2M9BHE9"/>
<dbReference type="SUPFAM" id="SSF52540">
    <property type="entry name" value="P-loop containing nucleoside triphosphate hydrolases"/>
    <property type="match status" value="1"/>
</dbReference>
<evidence type="ECO:0000313" key="3">
    <source>
        <dbReference type="EMBL" id="PJJ57371.1"/>
    </source>
</evidence>
<gene>
    <name evidence="3" type="ORF">CLV56_1599</name>
</gene>
<dbReference type="GO" id="GO:0005524">
    <property type="term" value="F:ATP binding"/>
    <property type="evidence" value="ECO:0007669"/>
    <property type="project" value="TreeGrafter"/>
</dbReference>
<dbReference type="InterPro" id="IPR050625">
    <property type="entry name" value="ParA/MinD_ATPase"/>
</dbReference>
<feature type="domain" description="Rv3660c-like CheY-like N-terminal" evidence="2">
    <location>
        <begin position="37"/>
        <end position="141"/>
    </location>
</feature>
<dbReference type="Gene3D" id="3.40.50.300">
    <property type="entry name" value="P-loop containing nucleotide triphosphate hydrolases"/>
    <property type="match status" value="1"/>
</dbReference>
<dbReference type="InterPro" id="IPR022521">
    <property type="entry name" value="Rv3660c"/>
</dbReference>
<dbReference type="InterPro" id="IPR027417">
    <property type="entry name" value="P-loop_NTPase"/>
</dbReference>